<dbReference type="Proteomes" id="UP000767446">
    <property type="component" value="Unassembled WGS sequence"/>
</dbReference>
<comment type="caution">
    <text evidence="3">The sequence shown here is derived from an EMBL/GenBank/DDBJ whole genome shotgun (WGS) entry which is preliminary data.</text>
</comment>
<dbReference type="InterPro" id="IPR011049">
    <property type="entry name" value="Serralysin-like_metalloprot_C"/>
</dbReference>
<name>A0A941GRV3_9CHRO</name>
<comment type="subcellular location">
    <subcellularLocation>
        <location evidence="1">Secreted</location>
    </subcellularLocation>
</comment>
<dbReference type="SUPFAM" id="SSF51120">
    <property type="entry name" value="beta-Roll"/>
    <property type="match status" value="2"/>
</dbReference>
<dbReference type="InterPro" id="IPR001343">
    <property type="entry name" value="Hemolysn_Ca-bd"/>
</dbReference>
<protein>
    <submittedName>
        <fullName evidence="3">Calcium-binding protein</fullName>
    </submittedName>
</protein>
<dbReference type="PANTHER" id="PTHR38340">
    <property type="entry name" value="S-LAYER PROTEIN"/>
    <property type="match status" value="1"/>
</dbReference>
<dbReference type="Pfam" id="PF00353">
    <property type="entry name" value="HemolysinCabind"/>
    <property type="match status" value="3"/>
</dbReference>
<proteinExistence type="predicted"/>
<accession>A0A941GRV3</accession>
<dbReference type="PANTHER" id="PTHR38340:SF1">
    <property type="entry name" value="S-LAYER PROTEIN"/>
    <property type="match status" value="1"/>
</dbReference>
<evidence type="ECO:0000256" key="1">
    <source>
        <dbReference type="ARBA" id="ARBA00004613"/>
    </source>
</evidence>
<dbReference type="Gene3D" id="2.150.10.10">
    <property type="entry name" value="Serralysin-like metalloprotease, C-terminal"/>
    <property type="match status" value="2"/>
</dbReference>
<reference evidence="3" key="1">
    <citation type="submission" date="2021-02" db="EMBL/GenBank/DDBJ databases">
        <title>Metagenome analyses of Stigonema ocellatum DSM 106950, Chlorogloea purpurea SAG 13.99 and Gomphosphaeria aponina DSM 107014.</title>
        <authorList>
            <person name="Marter P."/>
            <person name="Huang S."/>
        </authorList>
    </citation>
    <scope>NUCLEOTIDE SEQUENCE</scope>
    <source>
        <strain evidence="3">JP213</strain>
    </source>
</reference>
<dbReference type="PROSITE" id="PS00330">
    <property type="entry name" value="HEMOLYSIN_CALCIUM"/>
    <property type="match status" value="3"/>
</dbReference>
<dbReference type="EMBL" id="JADQBC010000065">
    <property type="protein sequence ID" value="MBR8828335.1"/>
    <property type="molecule type" value="Genomic_DNA"/>
</dbReference>
<evidence type="ECO:0000313" key="4">
    <source>
        <dbReference type="Proteomes" id="UP000767446"/>
    </source>
</evidence>
<keyword evidence="2" id="KW-0964">Secreted</keyword>
<dbReference type="AlphaFoldDB" id="A0A941GRV3"/>
<dbReference type="GO" id="GO:0005576">
    <property type="term" value="C:extracellular region"/>
    <property type="evidence" value="ECO:0007669"/>
    <property type="project" value="UniProtKB-SubCell"/>
</dbReference>
<sequence length="459" mass="48760">MLTTVYTNDFENISDPLSEWSNTLTDFTPGTEAHPVDRFLGQFGNDLVELNLDDLPYHNQIKVLFDLYVIRSWDGKEPDKWGFRVDDGMEFITSFALVSDYYTGFRQSYPDPYPEGDYPAGTGALEVNTLGFYWDDNAPIMDSVYRISFTFPHSASSLGLDFFAEGLQELLDESWGIDNIEVVVVDPYTGGPDNDTIVGGVGDDAMNGKGGNDVVIGGKGNDNILGETGTDLLAGEEGNDTLNGGTGADIMVGGLGNDNYTVDNLVDRIVEESNGATDTVNSFINYVLQNYLENLILTGKGNINGTGNTLKNNLTGNAGNNLLVGNGGNDTLTGGGGNDILVGGAGFDLLTGGTGADEFRFNALSEKIDTLQDFLSATDKITINKAGFSPLLATGVLPSKQFVLNAAPIPTTSPTFIYKTTGINGQLFFDANGSGVGGATQFATLTGKPALSASDINIF</sequence>
<dbReference type="InterPro" id="IPR050557">
    <property type="entry name" value="RTX_toxin/Mannuronan_C5-epim"/>
</dbReference>
<organism evidence="3 4">
    <name type="scientific">Gomphosphaeria aponina SAG 52.96 = DSM 107014</name>
    <dbReference type="NCBI Taxonomy" id="1521640"/>
    <lineage>
        <taxon>Bacteria</taxon>
        <taxon>Bacillati</taxon>
        <taxon>Cyanobacteriota</taxon>
        <taxon>Cyanophyceae</taxon>
        <taxon>Oscillatoriophycideae</taxon>
        <taxon>Chroococcales</taxon>
        <taxon>Gomphosphaeriaceae</taxon>
        <taxon>Gomphosphaeria</taxon>
    </lineage>
</organism>
<evidence type="ECO:0000313" key="3">
    <source>
        <dbReference type="EMBL" id="MBR8828335.1"/>
    </source>
</evidence>
<dbReference type="GO" id="GO:0005509">
    <property type="term" value="F:calcium ion binding"/>
    <property type="evidence" value="ECO:0007669"/>
    <property type="project" value="InterPro"/>
</dbReference>
<dbReference type="InterPro" id="IPR018511">
    <property type="entry name" value="Hemolysin-typ_Ca-bd_CS"/>
</dbReference>
<evidence type="ECO:0000256" key="2">
    <source>
        <dbReference type="ARBA" id="ARBA00022525"/>
    </source>
</evidence>
<gene>
    <name evidence="3" type="ORF">DSM107014_10640</name>
</gene>
<dbReference type="PRINTS" id="PR00313">
    <property type="entry name" value="CABNDNGRPT"/>
</dbReference>